<feature type="compositionally biased region" description="Acidic residues" evidence="9">
    <location>
        <begin position="310"/>
        <end position="332"/>
    </location>
</feature>
<dbReference type="SUPFAM" id="SSF56112">
    <property type="entry name" value="Protein kinase-like (PK-like)"/>
    <property type="match status" value="1"/>
</dbReference>
<evidence type="ECO:0000256" key="9">
    <source>
        <dbReference type="SAM" id="MobiDB-lite"/>
    </source>
</evidence>
<keyword evidence="2" id="KW-0723">Serine/threonine-protein kinase</keyword>
<feature type="domain" description="PASTA" evidence="11">
    <location>
        <begin position="425"/>
        <end position="487"/>
    </location>
</feature>
<evidence type="ECO:0000256" key="7">
    <source>
        <dbReference type="ARBA" id="ARBA00047899"/>
    </source>
</evidence>
<accession>A0A2W5WRS0</accession>
<gene>
    <name evidence="12" type="primary">pknB</name>
    <name evidence="12" type="ORF">DNL40_06670</name>
</gene>
<dbReference type="GO" id="GO:0005524">
    <property type="term" value="F:ATP binding"/>
    <property type="evidence" value="ECO:0007669"/>
    <property type="project" value="UniProtKB-KW"/>
</dbReference>
<evidence type="ECO:0000256" key="3">
    <source>
        <dbReference type="ARBA" id="ARBA00022679"/>
    </source>
</evidence>
<proteinExistence type="predicted"/>
<protein>
    <recommendedName>
        <fullName evidence="1">non-specific serine/threonine protein kinase</fullName>
        <ecNumber evidence="1">2.7.11.1</ecNumber>
    </recommendedName>
</protein>
<dbReference type="GO" id="GO:0045717">
    <property type="term" value="P:negative regulation of fatty acid biosynthetic process"/>
    <property type="evidence" value="ECO:0007669"/>
    <property type="project" value="UniProtKB-ARBA"/>
</dbReference>
<dbReference type="SMART" id="SM00740">
    <property type="entry name" value="PASTA"/>
    <property type="match status" value="4"/>
</dbReference>
<dbReference type="InterPro" id="IPR008271">
    <property type="entry name" value="Ser/Thr_kinase_AS"/>
</dbReference>
<dbReference type="SMART" id="SM00220">
    <property type="entry name" value="S_TKc"/>
    <property type="match status" value="1"/>
</dbReference>
<keyword evidence="5 12" id="KW-0418">Kinase</keyword>
<evidence type="ECO:0000313" key="12">
    <source>
        <dbReference type="EMBL" id="PZR53800.1"/>
    </source>
</evidence>
<dbReference type="FunFam" id="1.10.510.10:FF:000021">
    <property type="entry name" value="Serine/threonine protein kinase"/>
    <property type="match status" value="1"/>
</dbReference>
<feature type="domain" description="PASTA" evidence="11">
    <location>
        <begin position="488"/>
        <end position="556"/>
    </location>
</feature>
<organism evidence="12 13">
    <name type="scientific">Xylanimonas oleitrophica</name>
    <dbReference type="NCBI Taxonomy" id="2607479"/>
    <lineage>
        <taxon>Bacteria</taxon>
        <taxon>Bacillati</taxon>
        <taxon>Actinomycetota</taxon>
        <taxon>Actinomycetes</taxon>
        <taxon>Micrococcales</taxon>
        <taxon>Promicromonosporaceae</taxon>
        <taxon>Xylanimonas</taxon>
    </lineage>
</organism>
<dbReference type="CDD" id="cd14014">
    <property type="entry name" value="STKc_PknB_like"/>
    <property type="match status" value="1"/>
</dbReference>
<dbReference type="NCBIfam" id="NF033483">
    <property type="entry name" value="PknB_PASTA_kin"/>
    <property type="match status" value="1"/>
</dbReference>
<dbReference type="EMBL" id="QKWH01000003">
    <property type="protein sequence ID" value="PZR53800.1"/>
    <property type="molecule type" value="Genomic_DNA"/>
</dbReference>
<keyword evidence="3" id="KW-0808">Transferase</keyword>
<comment type="catalytic activity">
    <reaction evidence="7">
        <text>L-threonyl-[protein] + ATP = O-phospho-L-threonyl-[protein] + ADP + H(+)</text>
        <dbReference type="Rhea" id="RHEA:46608"/>
        <dbReference type="Rhea" id="RHEA-COMP:11060"/>
        <dbReference type="Rhea" id="RHEA-COMP:11605"/>
        <dbReference type="ChEBI" id="CHEBI:15378"/>
        <dbReference type="ChEBI" id="CHEBI:30013"/>
        <dbReference type="ChEBI" id="CHEBI:30616"/>
        <dbReference type="ChEBI" id="CHEBI:61977"/>
        <dbReference type="ChEBI" id="CHEBI:456216"/>
        <dbReference type="EC" id="2.7.11.1"/>
    </reaction>
</comment>
<dbReference type="PROSITE" id="PS00108">
    <property type="entry name" value="PROTEIN_KINASE_ST"/>
    <property type="match status" value="1"/>
</dbReference>
<dbReference type="GO" id="GO:0004674">
    <property type="term" value="F:protein serine/threonine kinase activity"/>
    <property type="evidence" value="ECO:0007669"/>
    <property type="project" value="UniProtKB-KW"/>
</dbReference>
<dbReference type="Gene3D" id="1.10.510.10">
    <property type="entry name" value="Transferase(Phosphotransferase) domain 1"/>
    <property type="match status" value="1"/>
</dbReference>
<evidence type="ECO:0000256" key="1">
    <source>
        <dbReference type="ARBA" id="ARBA00012513"/>
    </source>
</evidence>
<sequence length="686" mass="71797">MAMVTTDPLIGRLVDGRYEIRARIARGGMATVYLALDRRLEREVALKVMHPHLAEGVEGAAFVSRFRREARAAARLTHPGVVAVYDQGLDGDTSYLTMEYVPGSNLRRELRTTGTLTLGRTLDVLAQVLGALAAAHRKGLVHRDVKPENVLITADDGRVKVADFGLARAVTEVTTTATGTILGTIGYLAPEVIATGACDARTDVYAVGVLAYEMLTGTLPHDGSTPIQVAFQHVHADVPAPSTHADWLPAQVDELVAGFTARDPGGRPLDAGAALEALRRVRLTLEAISPDLLERRADPPAGFVPPSEPAADDADQADDAPPEDDDDAGDELDAIPAGAFTVAAPATTTTTAGQDAGPLSTWFGDNATEQLVERPTVAVAAGAPAARRPRGRRVLGSVLTVLLVLGGGGSGTWWWFAEGPGAWTAVPAGLQGLPLADAQERLATAQLDASTEQAHHDDVPAGAVVATEPGEGERVRKDGTVRLVVSLGVLMVTVPDGLVGASEQDATQALQDAGLEAGRSTQEYSDTVPAGQVLAASQEPGAEVPHDTPIALVVSGGPAPVTVPQQVGRDREEAQAALEELGLQVRFTPDEASETVPAGQVIRQSPENGTRAHRLDTVMLTVSDGPPVVAVPDVVGQRSADARTALQEAGFQVKENKYLGGLLDTVRFQDTQGEAQKGSTVTLTIW</sequence>
<dbReference type="Pfam" id="PF03793">
    <property type="entry name" value="PASTA"/>
    <property type="match status" value="4"/>
</dbReference>
<dbReference type="FunFam" id="3.30.200.20:FF:000035">
    <property type="entry name" value="Serine/threonine protein kinase Stk1"/>
    <property type="match status" value="1"/>
</dbReference>
<evidence type="ECO:0000313" key="13">
    <source>
        <dbReference type="Proteomes" id="UP000248783"/>
    </source>
</evidence>
<dbReference type="Proteomes" id="UP000248783">
    <property type="component" value="Unassembled WGS sequence"/>
</dbReference>
<dbReference type="AlphaFoldDB" id="A0A2W5WRS0"/>
<keyword evidence="4" id="KW-0547">Nucleotide-binding</keyword>
<dbReference type="InterPro" id="IPR000719">
    <property type="entry name" value="Prot_kinase_dom"/>
</dbReference>
<evidence type="ECO:0000259" key="11">
    <source>
        <dbReference type="PROSITE" id="PS51178"/>
    </source>
</evidence>
<evidence type="ECO:0000256" key="6">
    <source>
        <dbReference type="ARBA" id="ARBA00022840"/>
    </source>
</evidence>
<feature type="region of interest" description="Disordered" evidence="9">
    <location>
        <begin position="294"/>
        <end position="332"/>
    </location>
</feature>
<dbReference type="PROSITE" id="PS50011">
    <property type="entry name" value="PROTEIN_KINASE_DOM"/>
    <property type="match status" value="1"/>
</dbReference>
<evidence type="ECO:0000259" key="10">
    <source>
        <dbReference type="PROSITE" id="PS50011"/>
    </source>
</evidence>
<dbReference type="PANTHER" id="PTHR43289">
    <property type="entry name" value="MITOGEN-ACTIVATED PROTEIN KINASE KINASE KINASE 20-RELATED"/>
    <property type="match status" value="1"/>
</dbReference>
<comment type="caution">
    <text evidence="12">The sequence shown here is derived from an EMBL/GenBank/DDBJ whole genome shotgun (WGS) entry which is preliminary data.</text>
</comment>
<keyword evidence="6" id="KW-0067">ATP-binding</keyword>
<dbReference type="InterPro" id="IPR011009">
    <property type="entry name" value="Kinase-like_dom_sf"/>
</dbReference>
<dbReference type="PROSITE" id="PS51178">
    <property type="entry name" value="PASTA"/>
    <property type="match status" value="4"/>
</dbReference>
<evidence type="ECO:0000256" key="8">
    <source>
        <dbReference type="ARBA" id="ARBA00048679"/>
    </source>
</evidence>
<feature type="domain" description="PASTA" evidence="11">
    <location>
        <begin position="557"/>
        <end position="624"/>
    </location>
</feature>
<dbReference type="PANTHER" id="PTHR43289:SF34">
    <property type="entry name" value="SERINE_THREONINE-PROTEIN KINASE YBDM-RELATED"/>
    <property type="match status" value="1"/>
</dbReference>
<dbReference type="CDD" id="cd06577">
    <property type="entry name" value="PASTA_pknB"/>
    <property type="match status" value="3"/>
</dbReference>
<reference evidence="12 13" key="1">
    <citation type="submission" date="2018-06" db="EMBL/GenBank/DDBJ databases">
        <title>Whole genome sequencing of a novel hydrocarbon degrading bacterial strain, PW21 isolated from oil contaminated produced water sample.</title>
        <authorList>
            <person name="Nagkirti P."/>
            <person name="Shaikh A."/>
            <person name="Gowdaman V."/>
            <person name="Engineer A.E."/>
            <person name="Dagar S."/>
            <person name="Dhakephalkar P.K."/>
        </authorList>
    </citation>
    <scope>NUCLEOTIDE SEQUENCE [LARGE SCALE GENOMIC DNA]</scope>
    <source>
        <strain evidence="12 13">PW21</strain>
    </source>
</reference>
<feature type="domain" description="Protein kinase" evidence="10">
    <location>
        <begin position="18"/>
        <end position="283"/>
    </location>
</feature>
<evidence type="ECO:0000256" key="2">
    <source>
        <dbReference type="ARBA" id="ARBA00022527"/>
    </source>
</evidence>
<evidence type="ECO:0000256" key="5">
    <source>
        <dbReference type="ARBA" id="ARBA00022777"/>
    </source>
</evidence>
<feature type="domain" description="PASTA" evidence="11">
    <location>
        <begin position="625"/>
        <end position="686"/>
    </location>
</feature>
<dbReference type="Gene3D" id="3.30.10.20">
    <property type="match status" value="4"/>
</dbReference>
<keyword evidence="13" id="KW-1185">Reference proteome</keyword>
<dbReference type="InterPro" id="IPR005543">
    <property type="entry name" value="PASTA_dom"/>
</dbReference>
<dbReference type="Pfam" id="PF00069">
    <property type="entry name" value="Pkinase"/>
    <property type="match status" value="1"/>
</dbReference>
<comment type="catalytic activity">
    <reaction evidence="8">
        <text>L-seryl-[protein] + ATP = O-phospho-L-seryl-[protein] + ADP + H(+)</text>
        <dbReference type="Rhea" id="RHEA:17989"/>
        <dbReference type="Rhea" id="RHEA-COMP:9863"/>
        <dbReference type="Rhea" id="RHEA-COMP:11604"/>
        <dbReference type="ChEBI" id="CHEBI:15378"/>
        <dbReference type="ChEBI" id="CHEBI:29999"/>
        <dbReference type="ChEBI" id="CHEBI:30616"/>
        <dbReference type="ChEBI" id="CHEBI:83421"/>
        <dbReference type="ChEBI" id="CHEBI:456216"/>
        <dbReference type="EC" id="2.7.11.1"/>
    </reaction>
</comment>
<evidence type="ECO:0000256" key="4">
    <source>
        <dbReference type="ARBA" id="ARBA00022741"/>
    </source>
</evidence>
<dbReference type="EC" id="2.7.11.1" evidence="1"/>
<name>A0A2W5WRS0_9MICO</name>
<dbReference type="Gene3D" id="3.30.200.20">
    <property type="entry name" value="Phosphorylase Kinase, domain 1"/>
    <property type="match status" value="1"/>
</dbReference>